<accession>M6FPT0</accession>
<evidence type="ECO:0000313" key="1">
    <source>
        <dbReference type="EMBL" id="EMM72154.1"/>
    </source>
</evidence>
<dbReference type="AlphaFoldDB" id="M6FPT0"/>
<protein>
    <submittedName>
        <fullName evidence="1">Uncharacterized protein</fullName>
    </submittedName>
</protein>
<comment type="caution">
    <text evidence="1">The sequence shown here is derived from an EMBL/GenBank/DDBJ whole genome shotgun (WGS) entry which is preliminary data.</text>
</comment>
<evidence type="ECO:0000313" key="2">
    <source>
        <dbReference type="Proteomes" id="UP000012101"/>
    </source>
</evidence>
<sequence length="81" mass="9490">MLLGQADKNDKKLIHSLFAKPERSQGDEVVILSLLSRYQIRKRMDNEFQTIANNLMKFLNSFPESSIRNLLKEQILKLLEE</sequence>
<proteinExistence type="predicted"/>
<name>M6FPT0_9LEPT</name>
<dbReference type="EMBL" id="AFJM02000042">
    <property type="protein sequence ID" value="EMM72154.1"/>
    <property type="molecule type" value="Genomic_DNA"/>
</dbReference>
<reference evidence="1 2" key="1">
    <citation type="submission" date="2013-01" db="EMBL/GenBank/DDBJ databases">
        <authorList>
            <person name="Harkins D.M."/>
            <person name="Durkin A.S."/>
            <person name="Brinkac L.M."/>
            <person name="Haft D.H."/>
            <person name="Selengut J.D."/>
            <person name="Sanka R."/>
            <person name="DePew J."/>
            <person name="Purushe J."/>
            <person name="Hospenthal D.R."/>
            <person name="Murray C.K."/>
            <person name="Pimentel G."/>
            <person name="Wasfy M."/>
            <person name="Vinetz J.M."/>
            <person name="Sutton G.G."/>
            <person name="Nierman W.C."/>
            <person name="Fouts D.E."/>
        </authorList>
    </citation>
    <scope>NUCLEOTIDE SEQUENCE [LARGE SCALE GENOMIC DNA]</scope>
    <source>
        <strain evidence="1 2">2006001855</strain>
    </source>
</reference>
<dbReference type="Proteomes" id="UP000012101">
    <property type="component" value="Unassembled WGS sequence"/>
</dbReference>
<organism evidence="1 2">
    <name type="scientific">Leptospira weilii str. 2006001855</name>
    <dbReference type="NCBI Taxonomy" id="996804"/>
    <lineage>
        <taxon>Bacteria</taxon>
        <taxon>Pseudomonadati</taxon>
        <taxon>Spirochaetota</taxon>
        <taxon>Spirochaetia</taxon>
        <taxon>Leptospirales</taxon>
        <taxon>Leptospiraceae</taxon>
        <taxon>Leptospira</taxon>
    </lineage>
</organism>
<gene>
    <name evidence="1" type="ORF">LEP1GSC038_3713</name>
</gene>